<accession>D5RLY4</accession>
<evidence type="ECO:0000259" key="2">
    <source>
        <dbReference type="Pfam" id="PF14252"/>
    </source>
</evidence>
<dbReference type="InterPro" id="IPR044016">
    <property type="entry name" value="Big_13"/>
</dbReference>
<reference evidence="5 6" key="1">
    <citation type="submission" date="2010-04" db="EMBL/GenBank/DDBJ databases">
        <authorList>
            <person name="Qin X."/>
            <person name="Bachman B."/>
            <person name="Battles P."/>
            <person name="Bell A."/>
            <person name="Bess C."/>
            <person name="Bickham C."/>
            <person name="Chaboub L."/>
            <person name="Chen D."/>
            <person name="Coyle M."/>
            <person name="Deiros D.R."/>
            <person name="Dinh H."/>
            <person name="Forbes L."/>
            <person name="Fowler G."/>
            <person name="Francisco L."/>
            <person name="Fu Q."/>
            <person name="Gubbala S."/>
            <person name="Hale W."/>
            <person name="Han Y."/>
            <person name="Hemphill L."/>
            <person name="Highlander S.K."/>
            <person name="Hirani K."/>
            <person name="Hogues M."/>
            <person name="Jackson L."/>
            <person name="Jakkamsetti A."/>
            <person name="Javaid M."/>
            <person name="Jiang H."/>
            <person name="Korchina V."/>
            <person name="Kovar C."/>
            <person name="Lara F."/>
            <person name="Lee S."/>
            <person name="Mata R."/>
            <person name="Mathew T."/>
            <person name="Moen C."/>
            <person name="Morales K."/>
            <person name="Munidasa M."/>
            <person name="Nazareth L."/>
            <person name="Ngo R."/>
            <person name="Nguyen L."/>
            <person name="Okwuonu G."/>
            <person name="Ongeri F."/>
            <person name="Patil S."/>
            <person name="Petrosino J."/>
            <person name="Pham C."/>
            <person name="Pham P."/>
            <person name="Pu L.-L."/>
            <person name="Puazo M."/>
            <person name="Raj R."/>
            <person name="Reid J."/>
            <person name="Rouhana J."/>
            <person name="Saada N."/>
            <person name="Shang Y."/>
            <person name="Simmons D."/>
            <person name="Thornton R."/>
            <person name="Warren J."/>
            <person name="Weissenberger G."/>
            <person name="Zhang J."/>
            <person name="Zhang L."/>
            <person name="Zhou C."/>
            <person name="Zhu D."/>
            <person name="Muzny D."/>
            <person name="Worley K."/>
            <person name="Gibbs R."/>
        </authorList>
    </citation>
    <scope>NUCLEOTIDE SEQUENCE [LARGE SCALE GENOMIC DNA]</scope>
    <source>
        <strain evidence="5 6">ATCC 49957</strain>
    </source>
</reference>
<feature type="domain" description="Bacterial Ig-like" evidence="4">
    <location>
        <begin position="438"/>
        <end position="525"/>
    </location>
</feature>
<feature type="compositionally biased region" description="Polar residues" evidence="1">
    <location>
        <begin position="439"/>
        <end position="452"/>
    </location>
</feature>
<evidence type="ECO:0000259" key="3">
    <source>
        <dbReference type="Pfam" id="PF17936"/>
    </source>
</evidence>
<dbReference type="InterPro" id="IPR025592">
    <property type="entry name" value="DUF4347"/>
</dbReference>
<feature type="non-terminal residue" evidence="5">
    <location>
        <position position="738"/>
    </location>
</feature>
<sequence length="738" mass="72249">MTQTTGQTPRPFRPVSTLLALEPRAMFDAAAAVTAKETEQKQADTQAKASDLFHDVADAAEAPRSLVAVDPRVANGLALAEQLAPGADVLMLDPGQDGIIQVQAALAMGQPVATLHILTHGRDGAISLGDTLLDATTAAARAGDLAGWRGGLAPGADLLVWSCEAAEGGAGAQLIAALRSSTGADIAASTNMTGAGGDFVLEQVVGEVDPTILERAASLAWAGTLSVTAAPAITGIADDTGSSAGDNVTSDNTPTIRGTAAAGAEVRLYRASDNALITLVTADGNGEWSAQLSVFAVADGDYTVYARANDGSGLSAASASFTLTVDVVAPIAPVISGISTDSGSSATDGITNQSAVTLSGTAEANSRVEVLQGGASIGTVVADAGGHWSIGATLAEGGNSFTARATDLAGNTGVLSAAFAATLDTVAPAAPSIAGISPDSGSSATDRVTSQGGIAITGTGPASATIRLYSGGTQVGSTTSDASGNWVISLAGTPLAEGAHNLTARATDVAGNEGSDSATVTVVVDSTPPAAPVLTAISPNTAVLPNMFYTSAQALTLSGTAEANTSVAVLLNGNAIGSTTADGNGGWSLDISTVQLPAGVAQFTLRATDAAGNVGDLSSAYAVTVDLTGTAPASVSGPSGGTYAAGQALDFSVTFGEAVVASGGTPRLALDVGGATRYATLHAGSGTSTLVFRYTVQPGDLDADGLSAAASLDLNGATLTDLAGNAATTNLAGLLPPL</sequence>
<dbReference type="Proteomes" id="UP000005324">
    <property type="component" value="Unassembled WGS sequence"/>
</dbReference>
<evidence type="ECO:0000313" key="5">
    <source>
        <dbReference type="EMBL" id="EFH11684.1"/>
    </source>
</evidence>
<proteinExistence type="predicted"/>
<dbReference type="RefSeq" id="WP_007004512.1">
    <property type="nucleotide sequence ID" value="NZ_GG770779.1"/>
</dbReference>
<evidence type="ECO:0000259" key="4">
    <source>
        <dbReference type="Pfam" id="PF19077"/>
    </source>
</evidence>
<gene>
    <name evidence="5" type="ORF">HMPREF0731_2095</name>
</gene>
<name>D5RLY4_9PROT</name>
<feature type="domain" description="Bacterial Ig-like" evidence="4">
    <location>
        <begin position="236"/>
        <end position="326"/>
    </location>
</feature>
<feature type="domain" description="Bacterial Ig" evidence="3">
    <location>
        <begin position="551"/>
        <end position="620"/>
    </location>
</feature>
<keyword evidence="6" id="KW-1185">Reference proteome</keyword>
<dbReference type="Pfam" id="PF14252">
    <property type="entry name" value="DUF4347"/>
    <property type="match status" value="1"/>
</dbReference>
<feature type="domain" description="Bacterial Ig-like" evidence="4">
    <location>
        <begin position="339"/>
        <end position="425"/>
    </location>
</feature>
<dbReference type="Gene3D" id="2.60.40.10">
    <property type="entry name" value="Immunoglobulins"/>
    <property type="match status" value="4"/>
</dbReference>
<dbReference type="Pfam" id="PF19077">
    <property type="entry name" value="Big_13"/>
    <property type="match status" value="3"/>
</dbReference>
<comment type="caution">
    <text evidence="5">The sequence shown here is derived from an EMBL/GenBank/DDBJ whole genome shotgun (WGS) entry which is preliminary data.</text>
</comment>
<dbReference type="InterPro" id="IPR041498">
    <property type="entry name" value="Big_6"/>
</dbReference>
<dbReference type="AlphaFoldDB" id="D5RLY4"/>
<dbReference type="InterPro" id="IPR013783">
    <property type="entry name" value="Ig-like_fold"/>
</dbReference>
<dbReference type="EMBL" id="ADVL01000336">
    <property type="protein sequence ID" value="EFH11684.1"/>
    <property type="molecule type" value="Genomic_DNA"/>
</dbReference>
<evidence type="ECO:0000256" key="1">
    <source>
        <dbReference type="SAM" id="MobiDB-lite"/>
    </source>
</evidence>
<feature type="region of interest" description="Disordered" evidence="1">
    <location>
        <begin position="435"/>
        <end position="456"/>
    </location>
</feature>
<dbReference type="NCBIfam" id="NF033510">
    <property type="entry name" value="Ca_tandemer"/>
    <property type="match status" value="4"/>
</dbReference>
<dbReference type="Pfam" id="PF17936">
    <property type="entry name" value="Big_6"/>
    <property type="match status" value="1"/>
</dbReference>
<protein>
    <recommendedName>
        <fullName evidence="7">DUF4347 domain-containing protein</fullName>
    </recommendedName>
</protein>
<evidence type="ECO:0000313" key="6">
    <source>
        <dbReference type="Proteomes" id="UP000005324"/>
    </source>
</evidence>
<feature type="domain" description="DUF4347" evidence="2">
    <location>
        <begin position="66"/>
        <end position="224"/>
    </location>
</feature>
<dbReference type="HOGENOM" id="CLU_376676_0_0_5"/>
<evidence type="ECO:0008006" key="7">
    <source>
        <dbReference type="Google" id="ProtNLM"/>
    </source>
</evidence>
<organism evidence="5 6">
    <name type="scientific">Pseudoroseomonas cervicalis ATCC 49957</name>
    <dbReference type="NCBI Taxonomy" id="525371"/>
    <lineage>
        <taxon>Bacteria</taxon>
        <taxon>Pseudomonadati</taxon>
        <taxon>Pseudomonadota</taxon>
        <taxon>Alphaproteobacteria</taxon>
        <taxon>Acetobacterales</taxon>
        <taxon>Roseomonadaceae</taxon>
        <taxon>Roseomonas</taxon>
    </lineage>
</organism>